<evidence type="ECO:0000313" key="12">
    <source>
        <dbReference type="EMBL" id="KAB8304700.1"/>
    </source>
</evidence>
<reference evidence="12 13" key="1">
    <citation type="submission" date="2019-06" db="EMBL/GenBank/DDBJ databases">
        <title>Genome Sequence of the Brown Rot Fungal Pathogen Monilinia laxa.</title>
        <authorList>
            <person name="De Miccolis Angelini R.M."/>
            <person name="Landi L."/>
            <person name="Abate D."/>
            <person name="Pollastro S."/>
            <person name="Romanazzi G."/>
            <person name="Faretra F."/>
        </authorList>
    </citation>
    <scope>NUCLEOTIDE SEQUENCE [LARGE SCALE GENOMIC DNA]</scope>
    <source>
        <strain evidence="12 13">Mlax316</strain>
    </source>
</reference>
<evidence type="ECO:0000256" key="3">
    <source>
        <dbReference type="ARBA" id="ARBA00022617"/>
    </source>
</evidence>
<evidence type="ECO:0000256" key="9">
    <source>
        <dbReference type="PIRSR" id="PIRSR602401-1"/>
    </source>
</evidence>
<name>A0A5N6KLJ9_MONLA</name>
<dbReference type="PANTHER" id="PTHR24287:SF1">
    <property type="entry name" value="P450, PUTATIVE (EUROFUNG)-RELATED"/>
    <property type="match status" value="1"/>
</dbReference>
<dbReference type="GO" id="GO:0020037">
    <property type="term" value="F:heme binding"/>
    <property type="evidence" value="ECO:0007669"/>
    <property type="project" value="InterPro"/>
</dbReference>
<keyword evidence="11" id="KW-0812">Transmembrane</keyword>
<gene>
    <name evidence="12" type="ORF">EYC80_004062</name>
</gene>
<dbReference type="GO" id="GO:0005506">
    <property type="term" value="F:iron ion binding"/>
    <property type="evidence" value="ECO:0007669"/>
    <property type="project" value="InterPro"/>
</dbReference>
<keyword evidence="8 10" id="KW-0503">Monooxygenase</keyword>
<dbReference type="GO" id="GO:0004497">
    <property type="term" value="F:monooxygenase activity"/>
    <property type="evidence" value="ECO:0007669"/>
    <property type="project" value="UniProtKB-KW"/>
</dbReference>
<evidence type="ECO:0000256" key="11">
    <source>
        <dbReference type="SAM" id="Phobius"/>
    </source>
</evidence>
<evidence type="ECO:0000256" key="7">
    <source>
        <dbReference type="ARBA" id="ARBA00023026"/>
    </source>
</evidence>
<organism evidence="12 13">
    <name type="scientific">Monilinia laxa</name>
    <name type="common">Brown rot fungus</name>
    <name type="synonym">Sclerotinia laxa</name>
    <dbReference type="NCBI Taxonomy" id="61186"/>
    <lineage>
        <taxon>Eukaryota</taxon>
        <taxon>Fungi</taxon>
        <taxon>Dikarya</taxon>
        <taxon>Ascomycota</taxon>
        <taxon>Pezizomycotina</taxon>
        <taxon>Leotiomycetes</taxon>
        <taxon>Helotiales</taxon>
        <taxon>Sclerotiniaceae</taxon>
        <taxon>Monilinia</taxon>
    </lineage>
</organism>
<dbReference type="PRINTS" id="PR00385">
    <property type="entry name" value="P450"/>
</dbReference>
<feature type="binding site" description="axial binding residue" evidence="9">
    <location>
        <position position="474"/>
    </location>
    <ligand>
        <name>heme</name>
        <dbReference type="ChEBI" id="CHEBI:30413"/>
    </ligand>
    <ligandPart>
        <name>Fe</name>
        <dbReference type="ChEBI" id="CHEBI:18248"/>
    </ligandPart>
</feature>
<dbReference type="GO" id="GO:0016705">
    <property type="term" value="F:oxidoreductase activity, acting on paired donors, with incorporation or reduction of molecular oxygen"/>
    <property type="evidence" value="ECO:0007669"/>
    <property type="project" value="InterPro"/>
</dbReference>
<dbReference type="CDD" id="cd11063">
    <property type="entry name" value="CYP52"/>
    <property type="match status" value="1"/>
</dbReference>
<dbReference type="Proteomes" id="UP000326757">
    <property type="component" value="Unassembled WGS sequence"/>
</dbReference>
<dbReference type="InterPro" id="IPR001128">
    <property type="entry name" value="Cyt_P450"/>
</dbReference>
<dbReference type="Pfam" id="PF00067">
    <property type="entry name" value="p450"/>
    <property type="match status" value="1"/>
</dbReference>
<dbReference type="PANTHER" id="PTHR24287">
    <property type="entry name" value="P450, PUTATIVE (EUROFUNG)-RELATED"/>
    <property type="match status" value="1"/>
</dbReference>
<dbReference type="PROSITE" id="PS00086">
    <property type="entry name" value="CYTOCHROME_P450"/>
    <property type="match status" value="1"/>
</dbReference>
<protein>
    <recommendedName>
        <fullName evidence="14">Cytochrome P450</fullName>
    </recommendedName>
</protein>
<dbReference type="PRINTS" id="PR00463">
    <property type="entry name" value="EP450I"/>
</dbReference>
<evidence type="ECO:0000256" key="4">
    <source>
        <dbReference type="ARBA" id="ARBA00022723"/>
    </source>
</evidence>
<dbReference type="Gene3D" id="1.10.630.10">
    <property type="entry name" value="Cytochrome P450"/>
    <property type="match status" value="1"/>
</dbReference>
<keyword evidence="3 9" id="KW-0349">Heme</keyword>
<keyword evidence="5 10" id="KW-0560">Oxidoreductase</keyword>
<proteinExistence type="inferred from homology"/>
<dbReference type="EMBL" id="VIGI01000001">
    <property type="protein sequence ID" value="KAB8304700.1"/>
    <property type="molecule type" value="Genomic_DNA"/>
</dbReference>
<evidence type="ECO:0008006" key="14">
    <source>
        <dbReference type="Google" id="ProtNLM"/>
    </source>
</evidence>
<accession>A0A5N6KLJ9</accession>
<dbReference type="OrthoDB" id="1470350at2759"/>
<keyword evidence="7" id="KW-0843">Virulence</keyword>
<dbReference type="AlphaFoldDB" id="A0A5N6KLJ9"/>
<keyword evidence="6 9" id="KW-0408">Iron</keyword>
<evidence type="ECO:0000313" key="13">
    <source>
        <dbReference type="Proteomes" id="UP000326757"/>
    </source>
</evidence>
<evidence type="ECO:0000256" key="2">
    <source>
        <dbReference type="ARBA" id="ARBA00010617"/>
    </source>
</evidence>
<dbReference type="InterPro" id="IPR036396">
    <property type="entry name" value="Cyt_P450_sf"/>
</dbReference>
<evidence type="ECO:0000256" key="5">
    <source>
        <dbReference type="ARBA" id="ARBA00023002"/>
    </source>
</evidence>
<keyword evidence="11" id="KW-1133">Transmembrane helix</keyword>
<feature type="transmembrane region" description="Helical" evidence="11">
    <location>
        <begin position="16"/>
        <end position="35"/>
    </location>
</feature>
<keyword evidence="11" id="KW-0472">Membrane</keyword>
<comment type="cofactor">
    <cofactor evidence="1 9">
        <name>heme</name>
        <dbReference type="ChEBI" id="CHEBI:30413"/>
    </cofactor>
</comment>
<comment type="similarity">
    <text evidence="2 10">Belongs to the cytochrome P450 family.</text>
</comment>
<dbReference type="InterPro" id="IPR017972">
    <property type="entry name" value="Cyt_P450_CS"/>
</dbReference>
<dbReference type="InterPro" id="IPR047146">
    <property type="entry name" value="Cyt_P450_E_CYP52_fungi"/>
</dbReference>
<comment type="caution">
    <text evidence="12">The sequence shown here is derived from an EMBL/GenBank/DDBJ whole genome shotgun (WGS) entry which is preliminary data.</text>
</comment>
<evidence type="ECO:0000256" key="8">
    <source>
        <dbReference type="ARBA" id="ARBA00023033"/>
    </source>
</evidence>
<evidence type="ECO:0000256" key="10">
    <source>
        <dbReference type="RuleBase" id="RU000461"/>
    </source>
</evidence>
<keyword evidence="13" id="KW-1185">Reference proteome</keyword>
<dbReference type="SUPFAM" id="SSF48264">
    <property type="entry name" value="Cytochrome P450"/>
    <property type="match status" value="1"/>
</dbReference>
<dbReference type="InterPro" id="IPR002401">
    <property type="entry name" value="Cyt_P450_E_grp-I"/>
</dbReference>
<evidence type="ECO:0000256" key="1">
    <source>
        <dbReference type="ARBA" id="ARBA00001971"/>
    </source>
</evidence>
<sequence>MEYSTGTIMGYSTSSTALTIFISYVVYLVVGGLIHSQRLRIRAKKLNCQPPPILKNNLPLGIDQVTRALKALATKNFPPDTQKKHKEVNALTYITSVLGKDGFATIDEQNIKAMLGTQFPEFDLGAPRIDNFLPFLGPGIFAQDGKDWERSRALMRPQFARDNLSDLEMEERHFQVLLKALFEAGQDGWLGEVDIQPLLFRFTLDTATEFLLGQSVESQLAGIKTASGVKAEDTDIEAFGREFDIGNMALAKRSRFAPFSWLIWPKGFGKSISTCHGVIDRIVAKHLQKLEASGEAKNPDRYVFFEALAEKTRDPIELRAQVMNILLAGRDTTASLLGFAILTLARDPVRYQKLREIVLNEFGTFNDPKNITFAHIKTCKYLQWVLNETLRLYPLVPWNFRVANKDTTLPRGGGKDGKSKIFVKRGSVVEYSSYALHRREDIWGEDVNEFKPERWEARKGGWEYLPFNGGPRICLGQQYALTEASFFIIRLLQKFDQMESVDKEKVTFNLTLTMYVVRMFKECGGILILGGSEKKRATVVTGSDWRIFVLS</sequence>
<keyword evidence="4 9" id="KW-0479">Metal-binding</keyword>
<evidence type="ECO:0000256" key="6">
    <source>
        <dbReference type="ARBA" id="ARBA00023004"/>
    </source>
</evidence>